<dbReference type="GO" id="GO:0003677">
    <property type="term" value="F:DNA binding"/>
    <property type="evidence" value="ECO:0007669"/>
    <property type="project" value="UniProtKB-KW"/>
</dbReference>
<dbReference type="EMBL" id="QGKX02001521">
    <property type="protein sequence ID" value="KAF3512297.1"/>
    <property type="molecule type" value="Genomic_DNA"/>
</dbReference>
<dbReference type="Gene3D" id="2.40.50.140">
    <property type="entry name" value="Nucleic acid-binding proteins"/>
    <property type="match status" value="2"/>
</dbReference>
<evidence type="ECO:0000259" key="6">
    <source>
        <dbReference type="Pfam" id="PF08646"/>
    </source>
</evidence>
<dbReference type="GO" id="GO:0008270">
    <property type="term" value="F:zinc ion binding"/>
    <property type="evidence" value="ECO:0007669"/>
    <property type="project" value="UniProtKB-KW"/>
</dbReference>
<dbReference type="AlphaFoldDB" id="A0A8S9PH14"/>
<evidence type="ECO:0000313" key="8">
    <source>
        <dbReference type="Proteomes" id="UP000712600"/>
    </source>
</evidence>
<dbReference type="Proteomes" id="UP000712600">
    <property type="component" value="Unassembled WGS sequence"/>
</dbReference>
<name>A0A8S9PH14_BRACR</name>
<comment type="caution">
    <text evidence="7">The sequence shown here is derived from an EMBL/GenBank/DDBJ whole genome shotgun (WGS) entry which is preliminary data.</text>
</comment>
<gene>
    <name evidence="7" type="ORF">F2Q69_00001974</name>
</gene>
<accession>A0A8S9PH14</accession>
<evidence type="ECO:0000256" key="4">
    <source>
        <dbReference type="ARBA" id="ARBA00022833"/>
    </source>
</evidence>
<keyword evidence="3" id="KW-0863">Zinc-finger</keyword>
<dbReference type="InterPro" id="IPR047192">
    <property type="entry name" value="Euk_RPA1_DBD_C"/>
</dbReference>
<organism evidence="7 8">
    <name type="scientific">Brassica cretica</name>
    <name type="common">Mustard</name>
    <dbReference type="NCBI Taxonomy" id="69181"/>
    <lineage>
        <taxon>Eukaryota</taxon>
        <taxon>Viridiplantae</taxon>
        <taxon>Streptophyta</taxon>
        <taxon>Embryophyta</taxon>
        <taxon>Tracheophyta</taxon>
        <taxon>Spermatophyta</taxon>
        <taxon>Magnoliopsida</taxon>
        <taxon>eudicotyledons</taxon>
        <taxon>Gunneridae</taxon>
        <taxon>Pentapetalae</taxon>
        <taxon>rosids</taxon>
        <taxon>malvids</taxon>
        <taxon>Brassicales</taxon>
        <taxon>Brassicaceae</taxon>
        <taxon>Brassiceae</taxon>
        <taxon>Brassica</taxon>
    </lineage>
</organism>
<keyword evidence="5" id="KW-0238">DNA-binding</keyword>
<evidence type="ECO:0000313" key="7">
    <source>
        <dbReference type="EMBL" id="KAF3512297.1"/>
    </source>
</evidence>
<dbReference type="Pfam" id="PF08646">
    <property type="entry name" value="Rep_fac-A_C"/>
    <property type="match status" value="1"/>
</dbReference>
<comment type="similarity">
    <text evidence="1">Belongs to the replication factor A protein 1 family.</text>
</comment>
<evidence type="ECO:0000256" key="1">
    <source>
        <dbReference type="ARBA" id="ARBA00005690"/>
    </source>
</evidence>
<dbReference type="InterPro" id="IPR012340">
    <property type="entry name" value="NA-bd_OB-fold"/>
</dbReference>
<keyword evidence="4" id="KW-0862">Zinc</keyword>
<feature type="domain" description="Replication factor A C-terminal" evidence="6">
    <location>
        <begin position="277"/>
        <end position="402"/>
    </location>
</feature>
<dbReference type="SUPFAM" id="SSF50249">
    <property type="entry name" value="Nucleic acid-binding proteins"/>
    <property type="match status" value="2"/>
</dbReference>
<dbReference type="PANTHER" id="PTHR47165:SF4">
    <property type="entry name" value="OS03G0429900 PROTEIN"/>
    <property type="match status" value="1"/>
</dbReference>
<dbReference type="CDD" id="cd04476">
    <property type="entry name" value="RPA1_DBD_C"/>
    <property type="match status" value="1"/>
</dbReference>
<dbReference type="InterPro" id="IPR013955">
    <property type="entry name" value="Rep_factor-A_C"/>
</dbReference>
<evidence type="ECO:0000256" key="3">
    <source>
        <dbReference type="ARBA" id="ARBA00022771"/>
    </source>
</evidence>
<reference evidence="7" key="1">
    <citation type="submission" date="2019-12" db="EMBL/GenBank/DDBJ databases">
        <title>Genome sequencing and annotation of Brassica cretica.</title>
        <authorList>
            <person name="Studholme D.J."/>
            <person name="Sarris P."/>
        </authorList>
    </citation>
    <scope>NUCLEOTIDE SEQUENCE</scope>
    <source>
        <strain evidence="7">PFS-109/04</strain>
        <tissue evidence="7">Leaf</tissue>
    </source>
</reference>
<dbReference type="PANTHER" id="PTHR47165">
    <property type="entry name" value="OS03G0429900 PROTEIN"/>
    <property type="match status" value="1"/>
</dbReference>
<keyword evidence="2" id="KW-0479">Metal-binding</keyword>
<evidence type="ECO:0000256" key="5">
    <source>
        <dbReference type="ARBA" id="ARBA00023125"/>
    </source>
</evidence>
<sequence>MTSAVSPVANAVVAHSTFNSLRLGRTSQFVVGRLIRFWDSRNIKKNGEFIGITIFLLDELSGSIVKVNRFEVARCAHMYKITLHQFVIRFTPSTRICEVLTDAPLINSERFMVRRYDHLHVLMNMNLELSDVVGEICSVQGSDLRNDAATTRVVVRLLIEPDVTVYLSLWDEAASTFRGLLKAGNKTKSVMLVTTVNPKLFGGNMYLNSTPGTRFFFDTNLPEIAEFVSRVGRESSKVFPLVDTLQRIKKKELVSIADLNTFISNSNEQTQEADFLCKARIVGVLHENGWSFVACTGCNRKLERIGTSLSCNRCVTDAVTGVVRFRVELAVDDGNDSATFVVFDKEMTKLTKQDAAVLALDEAANGGEENLPICLEELIDKEFVFQIRVTPFNFTPNHRTFTVSTITEDIISLTHGKVVQ</sequence>
<protein>
    <recommendedName>
        <fullName evidence="6">Replication factor A C-terminal domain-containing protein</fullName>
    </recommendedName>
</protein>
<proteinExistence type="inferred from homology"/>
<evidence type="ECO:0000256" key="2">
    <source>
        <dbReference type="ARBA" id="ARBA00022723"/>
    </source>
</evidence>